<feature type="binding site" evidence="11">
    <location>
        <begin position="302"/>
        <end position="306"/>
    </location>
    <ligand>
        <name>FMN</name>
        <dbReference type="ChEBI" id="CHEBI:58210"/>
    </ligand>
</feature>
<comment type="catalytic activity">
    <reaction evidence="11 12">
        <text>5-O-(1-carboxyvinyl)-3-phosphoshikimate = chorismate + phosphate</text>
        <dbReference type="Rhea" id="RHEA:21020"/>
        <dbReference type="ChEBI" id="CHEBI:29748"/>
        <dbReference type="ChEBI" id="CHEBI:43474"/>
        <dbReference type="ChEBI" id="CHEBI:57701"/>
        <dbReference type="EC" id="4.2.3.5"/>
    </reaction>
</comment>
<accession>A0AA97D8L6</accession>
<dbReference type="KEGG" id="carl:PXC00_01490"/>
<dbReference type="Pfam" id="PF01264">
    <property type="entry name" value="Chorismate_synt"/>
    <property type="match status" value="1"/>
</dbReference>
<evidence type="ECO:0000256" key="1">
    <source>
        <dbReference type="ARBA" id="ARBA00005044"/>
    </source>
</evidence>
<keyword evidence="4 11" id="KW-0028">Amino-acid biosynthesis</keyword>
<feature type="binding site" evidence="11">
    <location>
        <position position="52"/>
    </location>
    <ligand>
        <name>NADP(+)</name>
        <dbReference type="ChEBI" id="CHEBI:58349"/>
    </ligand>
</feature>
<evidence type="ECO:0000256" key="7">
    <source>
        <dbReference type="ARBA" id="ARBA00022827"/>
    </source>
</evidence>
<gene>
    <name evidence="11 13" type="primary">aroC</name>
    <name evidence="13" type="ORF">PXC00_01490</name>
</gene>
<sequence>MSSWGNQVKISIFGESHGPAIGCVLEGLPAGETVDLEAVRLQMARRAPGQDRTSTPRKEADTPQVLSGLLHDTTTGAPLCAVIANTNTHSGDYQNLLAVPRPGHADYPAWVKYHGFQDVRGGGHFSGRLTAPLVFAGAVCRQILLRRGIVLGAHAAAVGAVEDLPLNPLPEVLQNLSGAYFPVLSAERKDAMIREIEAARTAQDSIGGIVECGITGVPAGLGGEGMFGGVESIFSSILFGIPACKGVAFGAGFDAAKLHGSENNDAYFYDESGAVKTRTNHAGGILGGITTGMPILFRAAFKPTPSIAKEQQSIDLAARQNTTLAVRGRHDPCIVPRAVPVVESAAALALLNLPGILNGSAEV</sequence>
<dbReference type="CDD" id="cd07304">
    <property type="entry name" value="Chorismate_synthase"/>
    <property type="match status" value="1"/>
</dbReference>
<dbReference type="EC" id="4.2.3.5" evidence="3 11"/>
<evidence type="ECO:0000313" key="13">
    <source>
        <dbReference type="EMBL" id="WOC32570.1"/>
    </source>
</evidence>
<dbReference type="PROSITE" id="PS00788">
    <property type="entry name" value="CHORISMATE_SYNTHASE_2"/>
    <property type="match status" value="1"/>
</dbReference>
<organism evidence="13 14">
    <name type="scientific">Caproicibacterium argilliputei</name>
    <dbReference type="NCBI Taxonomy" id="3030016"/>
    <lineage>
        <taxon>Bacteria</taxon>
        <taxon>Bacillati</taxon>
        <taxon>Bacillota</taxon>
        <taxon>Clostridia</taxon>
        <taxon>Eubacteriales</taxon>
        <taxon>Oscillospiraceae</taxon>
        <taxon>Caproicibacterium</taxon>
    </lineage>
</organism>
<keyword evidence="5 11" id="KW-0285">Flavoprotein</keyword>
<keyword evidence="10 11" id="KW-0456">Lyase</keyword>
<dbReference type="PANTHER" id="PTHR21085:SF0">
    <property type="entry name" value="CHORISMATE SYNTHASE"/>
    <property type="match status" value="1"/>
</dbReference>
<dbReference type="EMBL" id="CP135996">
    <property type="protein sequence ID" value="WOC32570.1"/>
    <property type="molecule type" value="Genomic_DNA"/>
</dbReference>
<evidence type="ECO:0000256" key="5">
    <source>
        <dbReference type="ARBA" id="ARBA00022630"/>
    </source>
</evidence>
<name>A0AA97D8L6_9FIRM</name>
<keyword evidence="8 11" id="KW-0521">NADP</keyword>
<evidence type="ECO:0000256" key="11">
    <source>
        <dbReference type="HAMAP-Rule" id="MF_00300"/>
    </source>
</evidence>
<dbReference type="PROSITE" id="PS00789">
    <property type="entry name" value="CHORISMATE_SYNTHASE_3"/>
    <property type="match status" value="1"/>
</dbReference>
<keyword evidence="9 11" id="KW-0057">Aromatic amino acid biosynthesis</keyword>
<dbReference type="HAMAP" id="MF_00300">
    <property type="entry name" value="Chorismate_synth"/>
    <property type="match status" value="1"/>
</dbReference>
<dbReference type="GO" id="GO:0008652">
    <property type="term" value="P:amino acid biosynthetic process"/>
    <property type="evidence" value="ECO:0007669"/>
    <property type="project" value="UniProtKB-KW"/>
</dbReference>
<keyword evidence="6 11" id="KW-0288">FMN</keyword>
<comment type="pathway">
    <text evidence="1 11 12">Metabolic intermediate biosynthesis; chorismate biosynthesis; chorismate from D-erythrose 4-phosphate and phosphoenolpyruvate: step 7/7.</text>
</comment>
<dbReference type="GO" id="GO:0004107">
    <property type="term" value="F:chorismate synthase activity"/>
    <property type="evidence" value="ECO:0007669"/>
    <property type="project" value="UniProtKB-UniRule"/>
</dbReference>
<reference evidence="13" key="1">
    <citation type="submission" date="2023-09" db="EMBL/GenBank/DDBJ databases">
        <authorList>
            <person name="Zeng C."/>
        </authorList>
    </citation>
    <scope>NUCLEOTIDE SEQUENCE</scope>
    <source>
        <strain evidence="13">ZCY20-5</strain>
    </source>
</reference>
<reference evidence="13" key="2">
    <citation type="submission" date="2024-06" db="EMBL/GenBank/DDBJ databases">
        <title>Caproicibacterium argilliputei sp. nov, a novel caproic acid producing anaerobic bacterium isolated from pit mud.</title>
        <authorList>
            <person name="Xia S."/>
        </authorList>
    </citation>
    <scope>NUCLEOTIDE SEQUENCE</scope>
    <source>
        <strain evidence="13">ZCY20-5</strain>
    </source>
</reference>
<dbReference type="NCBIfam" id="TIGR00033">
    <property type="entry name" value="aroC"/>
    <property type="match status" value="1"/>
</dbReference>
<dbReference type="Gene3D" id="3.60.150.10">
    <property type="entry name" value="Chorismate synthase AroC"/>
    <property type="match status" value="1"/>
</dbReference>
<comment type="similarity">
    <text evidence="2 11 12">Belongs to the chorismate synthase family.</text>
</comment>
<dbReference type="GO" id="GO:0009073">
    <property type="term" value="P:aromatic amino acid family biosynthetic process"/>
    <property type="evidence" value="ECO:0007669"/>
    <property type="project" value="UniProtKB-KW"/>
</dbReference>
<evidence type="ECO:0000313" key="14">
    <source>
        <dbReference type="Proteomes" id="UP001300604"/>
    </source>
</evidence>
<proteinExistence type="inferred from homology"/>
<dbReference type="GO" id="GO:0005829">
    <property type="term" value="C:cytosol"/>
    <property type="evidence" value="ECO:0007669"/>
    <property type="project" value="TreeGrafter"/>
</dbReference>
<dbReference type="Proteomes" id="UP001300604">
    <property type="component" value="Chromosome"/>
</dbReference>
<comment type="subunit">
    <text evidence="11">Homotetramer.</text>
</comment>
<comment type="function">
    <text evidence="11">Catalyzes the anti-1,4-elimination of the C-3 phosphate and the C-6 proR hydrogen from 5-enolpyruvylshikimate-3-phosphate (EPSP) to yield chorismate, which is the branch point compound that serves as the starting substrate for the three terminal pathways of aromatic amino acid biosynthesis. This reaction introduces a second double bond into the aromatic ring system.</text>
</comment>
<feature type="binding site" evidence="11">
    <location>
        <begin position="124"/>
        <end position="126"/>
    </location>
    <ligand>
        <name>FMN</name>
        <dbReference type="ChEBI" id="CHEBI:58210"/>
    </ligand>
</feature>
<feature type="binding site" evidence="11">
    <location>
        <position position="46"/>
    </location>
    <ligand>
        <name>NADP(+)</name>
        <dbReference type="ChEBI" id="CHEBI:58349"/>
    </ligand>
</feature>
<protein>
    <recommendedName>
        <fullName evidence="3 11">Chorismate synthase</fullName>
        <shortName evidence="11">CS</shortName>
        <ecNumber evidence="3 11">4.2.3.5</ecNumber>
    </recommendedName>
    <alternativeName>
        <fullName evidence="11">5-enolpyruvylshikimate-3-phosphate phospholyase</fullName>
    </alternativeName>
</protein>
<dbReference type="PANTHER" id="PTHR21085">
    <property type="entry name" value="CHORISMATE SYNTHASE"/>
    <property type="match status" value="1"/>
</dbReference>
<dbReference type="AlphaFoldDB" id="A0AA97D8L6"/>
<keyword evidence="14" id="KW-1185">Reference proteome</keyword>
<evidence type="ECO:0000256" key="2">
    <source>
        <dbReference type="ARBA" id="ARBA00008014"/>
    </source>
</evidence>
<evidence type="ECO:0000256" key="10">
    <source>
        <dbReference type="ARBA" id="ARBA00023239"/>
    </source>
</evidence>
<dbReference type="PIRSF" id="PIRSF001456">
    <property type="entry name" value="Chorismate_synth"/>
    <property type="match status" value="1"/>
</dbReference>
<feature type="binding site" evidence="11">
    <location>
        <position position="329"/>
    </location>
    <ligand>
        <name>FMN</name>
        <dbReference type="ChEBI" id="CHEBI:58210"/>
    </ligand>
</feature>
<dbReference type="PROSITE" id="PS00787">
    <property type="entry name" value="CHORISMATE_SYNTHASE_1"/>
    <property type="match status" value="1"/>
</dbReference>
<dbReference type="GO" id="GO:0010181">
    <property type="term" value="F:FMN binding"/>
    <property type="evidence" value="ECO:0007669"/>
    <property type="project" value="TreeGrafter"/>
</dbReference>
<evidence type="ECO:0000256" key="8">
    <source>
        <dbReference type="ARBA" id="ARBA00022857"/>
    </source>
</evidence>
<dbReference type="SUPFAM" id="SSF103263">
    <property type="entry name" value="Chorismate synthase, AroC"/>
    <property type="match status" value="1"/>
</dbReference>
<evidence type="ECO:0000256" key="12">
    <source>
        <dbReference type="RuleBase" id="RU000605"/>
    </source>
</evidence>
<dbReference type="NCBIfam" id="NF003793">
    <property type="entry name" value="PRK05382.1"/>
    <property type="match status" value="1"/>
</dbReference>
<comment type="caution">
    <text evidence="11">Lacks conserved residue(s) required for the propagation of feature annotation.</text>
</comment>
<evidence type="ECO:0000256" key="4">
    <source>
        <dbReference type="ARBA" id="ARBA00022605"/>
    </source>
</evidence>
<evidence type="ECO:0000256" key="3">
    <source>
        <dbReference type="ARBA" id="ARBA00013036"/>
    </source>
</evidence>
<dbReference type="InterPro" id="IPR020541">
    <property type="entry name" value="Chorismate_synthase_CS"/>
</dbReference>
<evidence type="ECO:0000256" key="9">
    <source>
        <dbReference type="ARBA" id="ARBA00023141"/>
    </source>
</evidence>
<dbReference type="GO" id="GO:0009423">
    <property type="term" value="P:chorismate biosynthetic process"/>
    <property type="evidence" value="ECO:0007669"/>
    <property type="project" value="UniProtKB-UniRule"/>
</dbReference>
<dbReference type="InterPro" id="IPR000453">
    <property type="entry name" value="Chorismate_synth"/>
</dbReference>
<feature type="binding site" evidence="11">
    <location>
        <position position="287"/>
    </location>
    <ligand>
        <name>FMN</name>
        <dbReference type="ChEBI" id="CHEBI:58210"/>
    </ligand>
</feature>
<keyword evidence="7 11" id="KW-0274">FAD</keyword>
<dbReference type="RefSeq" id="WP_275844568.1">
    <property type="nucleotide sequence ID" value="NZ_CP135996.1"/>
</dbReference>
<comment type="cofactor">
    <cofactor evidence="11 12">
        <name>FMNH2</name>
        <dbReference type="ChEBI" id="CHEBI:57618"/>
    </cofactor>
    <text evidence="11 12">Reduced FMN (FMNH(2)).</text>
</comment>
<dbReference type="InterPro" id="IPR035904">
    <property type="entry name" value="Chorismate_synth_AroC_sf"/>
</dbReference>
<evidence type="ECO:0000256" key="6">
    <source>
        <dbReference type="ARBA" id="ARBA00022643"/>
    </source>
</evidence>